<feature type="transmembrane region" description="Helical" evidence="1">
    <location>
        <begin position="230"/>
        <end position="249"/>
    </location>
</feature>
<feature type="transmembrane region" description="Helical" evidence="1">
    <location>
        <begin position="65"/>
        <end position="86"/>
    </location>
</feature>
<keyword evidence="1" id="KW-1133">Transmembrane helix</keyword>
<proteinExistence type="predicted"/>
<feature type="transmembrane region" description="Helical" evidence="1">
    <location>
        <begin position="98"/>
        <end position="116"/>
    </location>
</feature>
<evidence type="ECO:0000256" key="1">
    <source>
        <dbReference type="SAM" id="Phobius"/>
    </source>
</evidence>
<dbReference type="EMBL" id="JAKZMM010000004">
    <property type="protein sequence ID" value="MCJ2379421.1"/>
    <property type="molecule type" value="Genomic_DNA"/>
</dbReference>
<protein>
    <submittedName>
        <fullName evidence="2">DUF6057 family protein</fullName>
    </submittedName>
</protein>
<accession>A0ABT0BXD0</accession>
<dbReference type="RefSeq" id="WP_243323227.1">
    <property type="nucleotide sequence ID" value="NZ_JAKZMM010000004.1"/>
</dbReference>
<keyword evidence="3" id="KW-1185">Reference proteome</keyword>
<dbReference type="Pfam" id="PF19529">
    <property type="entry name" value="DUF6057"/>
    <property type="match status" value="1"/>
</dbReference>
<sequence length="589" mass="67917">MSRKLLLFWLLTGVALFVFLQVCYPYLFFFNEQSQLFLAEAAFFWENLPNPGGLTLWLSEFLVQFFSYPYAGACITAILLTLIAFVQGEILRKLSGSSILAMTGWLVAMAQVWVIADFNYLYQGVLSIVFVLISAWTCLSIRSDRVRLLFEAAGGLILVWWVGAASVLFAVWVFLYEIVVRKNKQKWLALFPLLITAGLLFVLWRTAVISDFRFAFLPDAYYHHLLEPKSVIYFSWWGVWLLTGYALILHRNNWSLKTTKSKRLVAVALFVCLIAVFYVGTLRFGELKMRRYMMLDYYSRTGQWQKIEADCQGKITNFLYMNILARALAEQGKLADTMFDYQFKGPQALAVNWNHTEDVSVLLSDIYFTAGNIALSQRLAFEGNSCARGNYNARLLQRLVQTNLIYGEYAVAEKYIRLLEKSWTYREWAKQQRKFLYNDAEVENDPLLGSKRSLLLSPEDTTQQKVAGEQLETAMQLPILANSAQAKTAFEYLMGAYLLKKDMASFQYLIDRYWGTPLLPDLPVAYQEALIVAHEKNPEGLDKYALNKDVLSRYADFRKQVLANRNNRGLAGLLYRSFGDTYWYYVVFK</sequence>
<keyword evidence="1" id="KW-0812">Transmembrane</keyword>
<reference evidence="2 3" key="1">
    <citation type="submission" date="2022-03" db="EMBL/GenBank/DDBJ databases">
        <title>Parabacteroides sp. nov. isolated from swine feces.</title>
        <authorList>
            <person name="Bak J.E."/>
        </authorList>
    </citation>
    <scope>NUCLEOTIDE SEQUENCE [LARGE SCALE GENOMIC DNA]</scope>
    <source>
        <strain evidence="2 3">AGMB00274</strain>
    </source>
</reference>
<feature type="transmembrane region" description="Helical" evidence="1">
    <location>
        <begin position="264"/>
        <end position="285"/>
    </location>
</feature>
<dbReference type="InterPro" id="IPR045692">
    <property type="entry name" value="DUF6057"/>
</dbReference>
<feature type="transmembrane region" description="Helical" evidence="1">
    <location>
        <begin position="187"/>
        <end position="209"/>
    </location>
</feature>
<organism evidence="2 3">
    <name type="scientific">Parabacteroides faecalis</name>
    <dbReference type="NCBI Taxonomy" id="2924040"/>
    <lineage>
        <taxon>Bacteria</taxon>
        <taxon>Pseudomonadati</taxon>
        <taxon>Bacteroidota</taxon>
        <taxon>Bacteroidia</taxon>
        <taxon>Bacteroidales</taxon>
        <taxon>Tannerellaceae</taxon>
        <taxon>Parabacteroides</taxon>
    </lineage>
</organism>
<dbReference type="Proteomes" id="UP001165444">
    <property type="component" value="Unassembled WGS sequence"/>
</dbReference>
<name>A0ABT0BXD0_9BACT</name>
<evidence type="ECO:0000313" key="3">
    <source>
        <dbReference type="Proteomes" id="UP001165444"/>
    </source>
</evidence>
<gene>
    <name evidence="2" type="ORF">MUN53_02125</name>
</gene>
<keyword evidence="1" id="KW-0472">Membrane</keyword>
<evidence type="ECO:0000313" key="2">
    <source>
        <dbReference type="EMBL" id="MCJ2379421.1"/>
    </source>
</evidence>
<comment type="caution">
    <text evidence="2">The sequence shown here is derived from an EMBL/GenBank/DDBJ whole genome shotgun (WGS) entry which is preliminary data.</text>
</comment>
<feature type="transmembrane region" description="Helical" evidence="1">
    <location>
        <begin position="148"/>
        <end position="175"/>
    </location>
</feature>